<feature type="region of interest" description="Disordered" evidence="1">
    <location>
        <begin position="37"/>
        <end position="58"/>
    </location>
</feature>
<gene>
    <name evidence="2" type="ORF">J5X75_09210</name>
</gene>
<proteinExistence type="predicted"/>
<name>A0ABS3UGX5_9ACTN</name>
<dbReference type="EMBL" id="JAGFNS010000005">
    <property type="protein sequence ID" value="MBO3737696.1"/>
    <property type="molecule type" value="Genomic_DNA"/>
</dbReference>
<sequence length="58" mass="6157">MSRREPIPEEGMPRWVKGFLVVGALLLVLIVAAALTGHGPGRHLGSESVPAVVRSERG</sequence>
<protein>
    <submittedName>
        <fullName evidence="2">Uncharacterized protein</fullName>
    </submittedName>
</protein>
<accession>A0ABS3UGX5</accession>
<comment type="caution">
    <text evidence="2">The sequence shown here is derived from an EMBL/GenBank/DDBJ whole genome shotgun (WGS) entry which is preliminary data.</text>
</comment>
<evidence type="ECO:0000256" key="1">
    <source>
        <dbReference type="SAM" id="MobiDB-lite"/>
    </source>
</evidence>
<organism evidence="2 3">
    <name type="scientific">Actinoplanes flavus</name>
    <dbReference type="NCBI Taxonomy" id="2820290"/>
    <lineage>
        <taxon>Bacteria</taxon>
        <taxon>Bacillati</taxon>
        <taxon>Actinomycetota</taxon>
        <taxon>Actinomycetes</taxon>
        <taxon>Micromonosporales</taxon>
        <taxon>Micromonosporaceae</taxon>
        <taxon>Actinoplanes</taxon>
    </lineage>
</organism>
<keyword evidence="3" id="KW-1185">Reference proteome</keyword>
<reference evidence="2 3" key="1">
    <citation type="submission" date="2021-03" db="EMBL/GenBank/DDBJ databases">
        <title>Actinoplanes flavus sp. nov., a novel actinomycete isolated from Coconut Palm rhizosphere soil.</title>
        <authorList>
            <person name="Luo X."/>
        </authorList>
    </citation>
    <scope>NUCLEOTIDE SEQUENCE [LARGE SCALE GENOMIC DNA]</scope>
    <source>
        <strain evidence="2 3">NEAU-H7</strain>
    </source>
</reference>
<evidence type="ECO:0000313" key="2">
    <source>
        <dbReference type="EMBL" id="MBO3737696.1"/>
    </source>
</evidence>
<dbReference type="RefSeq" id="WP_208466907.1">
    <property type="nucleotide sequence ID" value="NZ_JAGFNS010000005.1"/>
</dbReference>
<evidence type="ECO:0000313" key="3">
    <source>
        <dbReference type="Proteomes" id="UP000679690"/>
    </source>
</evidence>
<dbReference type="Proteomes" id="UP000679690">
    <property type="component" value="Unassembled WGS sequence"/>
</dbReference>